<organism evidence="5 6">
    <name type="scientific">Ketogulonicigenium robustum</name>
    <dbReference type="NCBI Taxonomy" id="92947"/>
    <lineage>
        <taxon>Bacteria</taxon>
        <taxon>Pseudomonadati</taxon>
        <taxon>Pseudomonadota</taxon>
        <taxon>Alphaproteobacteria</taxon>
        <taxon>Rhodobacterales</taxon>
        <taxon>Roseobacteraceae</taxon>
        <taxon>Ketogulonicigenium</taxon>
    </lineage>
</organism>
<gene>
    <name evidence="5" type="ORF">BVG79_01263</name>
</gene>
<accession>A0A1W6NZJ6</accession>
<dbReference type="KEGG" id="kro:BVG79_01263"/>
<feature type="domain" description="Mannosylglycerate hydrolase MGH1-like glycoside hydrolase" evidence="4">
    <location>
        <begin position="28"/>
        <end position="406"/>
    </location>
</feature>
<sequence length="424" mass="46929">MSDFRAIARGILQDNDRGGYTVPTAGLYPFQWNWDSAFVAMAFAEFDVPRGCLELERLIEGQWDDGMIPHIVFHQPSDSYFPGADVWRTSHRIPTSGITQPPVFGMAVKALHDSGAPAERIRPLFHAALRYHRWWYSARDPEGTGLVALLHPWESGSDNSPAWDVALARVPTTTTTPVKRKDTGHVDPAMRPRDQDYQRFIHLVDTYAACGWDAAEQWDAAPFKVACVQTTGILLAAGEGLQQLARALGEEAAAAELDAMNARSRAGLDQAWSDADSRFRSLDLVSGQRVAAPTQACFIPLLALDLPAARMAAAEQEMRRWCEGMLVSFPTTPRDYPGFEPRRYWRGSVWPIIDWLLVQGLLRNNATALAEDIRHSIVTALETAGFCEYFDPTTGEPCGGGHFSWTAAAYLHLSQLKITLSTAA</sequence>
<dbReference type="SUPFAM" id="SSF48208">
    <property type="entry name" value="Six-hairpin glycosidases"/>
    <property type="match status" value="1"/>
</dbReference>
<keyword evidence="2" id="KW-0378">Hydrolase</keyword>
<evidence type="ECO:0000256" key="3">
    <source>
        <dbReference type="ARBA" id="ARBA00023295"/>
    </source>
</evidence>
<dbReference type="InterPro" id="IPR054491">
    <property type="entry name" value="MGH1-like_GH"/>
</dbReference>
<dbReference type="InterPro" id="IPR008928">
    <property type="entry name" value="6-hairpin_glycosidase_sf"/>
</dbReference>
<evidence type="ECO:0000256" key="2">
    <source>
        <dbReference type="ARBA" id="ARBA00022801"/>
    </source>
</evidence>
<dbReference type="Gene3D" id="1.50.10.10">
    <property type="match status" value="1"/>
</dbReference>
<dbReference type="OrthoDB" id="9781878at2"/>
<dbReference type="RefSeq" id="WP_085786124.1">
    <property type="nucleotide sequence ID" value="NZ_CP019937.1"/>
</dbReference>
<dbReference type="InterPro" id="IPR004888">
    <property type="entry name" value="Glycoside_hydrolase_63"/>
</dbReference>
<dbReference type="AlphaFoldDB" id="A0A1W6NZJ6"/>
<keyword evidence="6" id="KW-1185">Reference proteome</keyword>
<comment type="similarity">
    <text evidence="1">Belongs to the glycosyl hydrolase 63 family.</text>
</comment>
<protein>
    <recommendedName>
        <fullName evidence="4">Mannosylglycerate hydrolase MGH1-like glycoside hydrolase domain-containing protein</fullName>
    </recommendedName>
</protein>
<proteinExistence type="inferred from homology"/>
<reference evidence="5 6" key="1">
    <citation type="submission" date="2017-02" db="EMBL/GenBank/DDBJ databases">
        <title>Ketogulonicigenium robustum SPU B003 Genome sequencing and assembly.</title>
        <authorList>
            <person name="Li Y."/>
            <person name="Liu L."/>
            <person name="Wang C."/>
            <person name="Zhang M."/>
            <person name="Zhang T."/>
            <person name="Zhang Y."/>
        </authorList>
    </citation>
    <scope>NUCLEOTIDE SEQUENCE [LARGE SCALE GENOMIC DNA]</scope>
    <source>
        <strain evidence="5 6">SPU_B003</strain>
    </source>
</reference>
<evidence type="ECO:0000256" key="1">
    <source>
        <dbReference type="ARBA" id="ARBA00010833"/>
    </source>
</evidence>
<evidence type="ECO:0000259" key="4">
    <source>
        <dbReference type="Pfam" id="PF22422"/>
    </source>
</evidence>
<dbReference type="PANTHER" id="PTHR10412">
    <property type="entry name" value="MANNOSYL-OLIGOSACCHARIDE GLUCOSIDASE"/>
    <property type="match status" value="1"/>
</dbReference>
<dbReference type="EMBL" id="CP019937">
    <property type="protein sequence ID" value="ARO14609.1"/>
    <property type="molecule type" value="Genomic_DNA"/>
</dbReference>
<keyword evidence="3" id="KW-0326">Glycosidase</keyword>
<dbReference type="STRING" id="92947.BVG79_01263"/>
<dbReference type="GO" id="GO:0006487">
    <property type="term" value="P:protein N-linked glycosylation"/>
    <property type="evidence" value="ECO:0007669"/>
    <property type="project" value="TreeGrafter"/>
</dbReference>
<evidence type="ECO:0000313" key="5">
    <source>
        <dbReference type="EMBL" id="ARO14609.1"/>
    </source>
</evidence>
<evidence type="ECO:0000313" key="6">
    <source>
        <dbReference type="Proteomes" id="UP000242447"/>
    </source>
</evidence>
<dbReference type="Pfam" id="PF22422">
    <property type="entry name" value="MGH1-like_GH"/>
    <property type="match status" value="1"/>
</dbReference>
<dbReference type="GO" id="GO:0004573">
    <property type="term" value="F:Glc3Man9GlcNAc2 oligosaccharide glucosidase activity"/>
    <property type="evidence" value="ECO:0007669"/>
    <property type="project" value="InterPro"/>
</dbReference>
<dbReference type="InterPro" id="IPR012341">
    <property type="entry name" value="6hp_glycosidase-like_sf"/>
</dbReference>
<dbReference type="GO" id="GO:0009311">
    <property type="term" value="P:oligosaccharide metabolic process"/>
    <property type="evidence" value="ECO:0007669"/>
    <property type="project" value="InterPro"/>
</dbReference>
<name>A0A1W6NZJ6_9RHOB</name>
<dbReference type="PANTHER" id="PTHR10412:SF11">
    <property type="entry name" value="MANNOSYL-OLIGOSACCHARIDE GLUCOSIDASE"/>
    <property type="match status" value="1"/>
</dbReference>
<dbReference type="Proteomes" id="UP000242447">
    <property type="component" value="Chromosome"/>
</dbReference>